<sequence length="626" mass="66803">METAAATFGGGGGGGGGLGYADSVDSSPRSRAGDQWDDSPLPPTGRLRLMCSFGGRIFPRPTDKALCYLGGETRMVVVDRHSSLAELSAKLSRTLTGGRSFTLKYQLPNEDLDSLISVSTDEDLENMIEEYDRVLSAVSVCPGGGSTRSSRLRLFLFPSKPDTSPTSSIGSLLDDSKSETWFVDALNSAMAGMGVDGIPRGMSTESASVNCLLGLEDDFSAHSHGGGTAIASSGLGAGASQSERPEQLVLLRPDSSGKLARQGQDVHSVPDSPMLDTTSSFGSASSVPSLSNLPPIRVRTDDRPSDPRIAGLDENFTHMNLSSAATAGSGEQRLDDDFKEPSGVSVTQPQAPPPIPLSGSATSIMPIAPSEHPSRSFSSDDEKPVLQPPKPTQIEAFTPDLGSTRSMYPNATSDPIRKLPVPSDPSYHIPVSATDAAGYQLQLSEQFQDQQLHPQLLQQQQQQLQHQQQQLQQHQQQQYIPVNSYYIQHPSTGGMIPVPPYFHVGTQTFQQPPQAHHHSPQVPIYVYPVRANPSYNLGGVQPDLGGAIPQVADQAHPYTLGMGYHVVQQHHLSQSPATIANYGYQLAVTDNTGPQMYYSQATLSTAPQGQPVNSVAPADSKLARAS</sequence>
<name>A0A8J5FYW5_ZINOF</name>
<feature type="compositionally biased region" description="Polar residues" evidence="1">
    <location>
        <begin position="275"/>
        <end position="292"/>
    </location>
</feature>
<dbReference type="PANTHER" id="PTHR31066:SF27">
    <property type="entry name" value="EXPRESSED PROTEIN"/>
    <property type="match status" value="1"/>
</dbReference>
<accession>A0A8J5FYW5</accession>
<evidence type="ECO:0000256" key="1">
    <source>
        <dbReference type="SAM" id="MobiDB-lite"/>
    </source>
</evidence>
<feature type="region of interest" description="Disordered" evidence="1">
    <location>
        <begin position="607"/>
        <end position="626"/>
    </location>
</feature>
<feature type="region of interest" description="Disordered" evidence="1">
    <location>
        <begin position="257"/>
        <end position="418"/>
    </location>
</feature>
<evidence type="ECO:0000313" key="3">
    <source>
        <dbReference type="EMBL" id="KAG6496776.1"/>
    </source>
</evidence>
<dbReference type="InterPro" id="IPR053198">
    <property type="entry name" value="Gynoecium_Dev_Regulator"/>
</dbReference>
<proteinExistence type="predicted"/>
<dbReference type="Proteomes" id="UP000734854">
    <property type="component" value="Unassembled WGS sequence"/>
</dbReference>
<keyword evidence="4" id="KW-1185">Reference proteome</keyword>
<evidence type="ECO:0000259" key="2">
    <source>
        <dbReference type="PROSITE" id="PS51745"/>
    </source>
</evidence>
<reference evidence="3 4" key="1">
    <citation type="submission" date="2020-08" db="EMBL/GenBank/DDBJ databases">
        <title>Plant Genome Project.</title>
        <authorList>
            <person name="Zhang R.-G."/>
        </authorList>
    </citation>
    <scope>NUCLEOTIDE SEQUENCE [LARGE SCALE GENOMIC DNA]</scope>
    <source>
        <tissue evidence="3">Rhizome</tissue>
    </source>
</reference>
<feature type="region of interest" description="Disordered" evidence="1">
    <location>
        <begin position="1"/>
        <end position="43"/>
    </location>
</feature>
<comment type="caution">
    <text evidence="3">The sequence shown here is derived from an EMBL/GenBank/DDBJ whole genome shotgun (WGS) entry which is preliminary data.</text>
</comment>
<protein>
    <recommendedName>
        <fullName evidence="2">PB1 domain-containing protein</fullName>
    </recommendedName>
</protein>
<feature type="compositionally biased region" description="Gly residues" evidence="1">
    <location>
        <begin position="8"/>
        <end position="19"/>
    </location>
</feature>
<feature type="domain" description="PB1" evidence="2">
    <location>
        <begin position="62"/>
        <end position="139"/>
    </location>
</feature>
<feature type="compositionally biased region" description="Basic and acidic residues" evidence="1">
    <location>
        <begin position="372"/>
        <end position="384"/>
    </location>
</feature>
<dbReference type="CDD" id="cd06410">
    <property type="entry name" value="PB1_UP2"/>
    <property type="match status" value="1"/>
</dbReference>
<evidence type="ECO:0000313" key="4">
    <source>
        <dbReference type="Proteomes" id="UP000734854"/>
    </source>
</evidence>
<dbReference type="SMART" id="SM00666">
    <property type="entry name" value="PB1"/>
    <property type="match status" value="1"/>
</dbReference>
<dbReference type="PROSITE" id="PS51745">
    <property type="entry name" value="PB1"/>
    <property type="match status" value="1"/>
</dbReference>
<dbReference type="EMBL" id="JACMSC010000012">
    <property type="protein sequence ID" value="KAG6496776.1"/>
    <property type="molecule type" value="Genomic_DNA"/>
</dbReference>
<feature type="compositionally biased region" description="Polar residues" evidence="1">
    <location>
        <begin position="401"/>
        <end position="413"/>
    </location>
</feature>
<dbReference type="Pfam" id="PF00564">
    <property type="entry name" value="PB1"/>
    <property type="match status" value="1"/>
</dbReference>
<gene>
    <name evidence="3" type="ORF">ZIOFF_044648</name>
</gene>
<dbReference type="InterPro" id="IPR053793">
    <property type="entry name" value="PB1-like"/>
</dbReference>
<dbReference type="PANTHER" id="PTHR31066">
    <property type="entry name" value="OS05G0427100 PROTEIN-RELATED"/>
    <property type="match status" value="1"/>
</dbReference>
<feature type="compositionally biased region" description="Polar residues" evidence="1">
    <location>
        <begin position="317"/>
        <end position="326"/>
    </location>
</feature>
<organism evidence="3 4">
    <name type="scientific">Zingiber officinale</name>
    <name type="common">Ginger</name>
    <name type="synonym">Amomum zingiber</name>
    <dbReference type="NCBI Taxonomy" id="94328"/>
    <lineage>
        <taxon>Eukaryota</taxon>
        <taxon>Viridiplantae</taxon>
        <taxon>Streptophyta</taxon>
        <taxon>Embryophyta</taxon>
        <taxon>Tracheophyta</taxon>
        <taxon>Spermatophyta</taxon>
        <taxon>Magnoliopsida</taxon>
        <taxon>Liliopsida</taxon>
        <taxon>Zingiberales</taxon>
        <taxon>Zingiberaceae</taxon>
        <taxon>Zingiber</taxon>
    </lineage>
</organism>
<dbReference type="AlphaFoldDB" id="A0A8J5FYW5"/>
<dbReference type="InterPro" id="IPR000270">
    <property type="entry name" value="PB1_dom"/>
</dbReference>
<dbReference type="OrthoDB" id="774308at2759"/>